<dbReference type="PANTHER" id="PTHR32309:SF13">
    <property type="entry name" value="FERRIC ENTEROBACTIN TRANSPORT PROTEIN FEPE"/>
    <property type="match status" value="1"/>
</dbReference>
<proteinExistence type="predicted"/>
<keyword evidence="2" id="KW-0067">ATP-binding</keyword>
<dbReference type="GO" id="GO:0005886">
    <property type="term" value="C:plasma membrane"/>
    <property type="evidence" value="ECO:0007669"/>
    <property type="project" value="TreeGrafter"/>
</dbReference>
<evidence type="ECO:0000259" key="3">
    <source>
        <dbReference type="Pfam" id="PF01656"/>
    </source>
</evidence>
<dbReference type="InterPro" id="IPR027417">
    <property type="entry name" value="P-loop_NTPase"/>
</dbReference>
<dbReference type="InterPro" id="IPR050445">
    <property type="entry name" value="Bact_polysacc_biosynth/exp"/>
</dbReference>
<reference evidence="5" key="1">
    <citation type="journal article" date="2021" name="Microb. Physiol.">
        <title>Proteogenomic Insights into the Physiology of Marine, Sulfate-Reducing, Filamentous Desulfonema limicola and Desulfonema magnum.</title>
        <authorList>
            <person name="Schnaars V."/>
            <person name="Wohlbrand L."/>
            <person name="Scheve S."/>
            <person name="Hinrichs C."/>
            <person name="Reinhardt R."/>
            <person name="Rabus R."/>
        </authorList>
    </citation>
    <scope>NUCLEOTIDE SEQUENCE</scope>
    <source>
        <strain evidence="5">4be13</strain>
    </source>
</reference>
<name>A0A975GM64_9BACT</name>
<keyword evidence="6" id="KW-1185">Reference proteome</keyword>
<protein>
    <submittedName>
        <fullName evidence="5">CobQ/CobB/MinD/ParA nucleotide binding domain-containing protein, DUF4388-containing</fullName>
    </submittedName>
</protein>
<dbReference type="CDD" id="cd05387">
    <property type="entry name" value="BY-kinase"/>
    <property type="match status" value="1"/>
</dbReference>
<feature type="domain" description="PatA-like N-terminal" evidence="4">
    <location>
        <begin position="101"/>
        <end position="231"/>
    </location>
</feature>
<dbReference type="Proteomes" id="UP000663722">
    <property type="component" value="Chromosome"/>
</dbReference>
<accession>A0A975GM64</accession>
<evidence type="ECO:0000259" key="4">
    <source>
        <dbReference type="Pfam" id="PF14332"/>
    </source>
</evidence>
<evidence type="ECO:0000256" key="1">
    <source>
        <dbReference type="ARBA" id="ARBA00022741"/>
    </source>
</evidence>
<sequence length="393" mass="44202">MNNYPDKSRFAEAFRTLRTNVHFSFMEKEFRSLLVTSAGEKEGKTSTAANLAYTLSRAGKSVLMIDADLRKPMLGRLAFSQASPGLTGVLSDLLNTDIDNGTLEAFGVSDLFNLLSFQKKTGLLQLSDGREEVGLYFLHGKLVDIKWFTKPVEENLVNFLIKNSLLSREEAVSAINRQKDTGQKLSSILINTGLLRKDELKGPFDNYMKETLRVTVQMKTGTFSFKELHQSDLERFSFDLADIHQLYEEMVGGEERLPYLQSKIDSAILDVSTDLFLLPTGNRPPNPSEILGSKGMSFLLSYLTKKFDALIIDTPPILPASDALLLAPQIDGVVLMVKAGLINRELIRKAVEQLRLAQANLLGVVLNRVDIRREGYYKYYNKYYSGYYGKYKS</sequence>
<dbReference type="EMBL" id="CP061800">
    <property type="protein sequence ID" value="QTA85513.1"/>
    <property type="molecule type" value="Genomic_DNA"/>
</dbReference>
<organism evidence="5 6">
    <name type="scientific">Desulfonema magnum</name>
    <dbReference type="NCBI Taxonomy" id="45655"/>
    <lineage>
        <taxon>Bacteria</taxon>
        <taxon>Pseudomonadati</taxon>
        <taxon>Thermodesulfobacteriota</taxon>
        <taxon>Desulfobacteria</taxon>
        <taxon>Desulfobacterales</taxon>
        <taxon>Desulfococcaceae</taxon>
        <taxon>Desulfonema</taxon>
    </lineage>
</organism>
<feature type="domain" description="CobQ/CobB/MinD/ParA nucleotide binding" evidence="3">
    <location>
        <begin position="35"/>
        <end position="374"/>
    </location>
</feature>
<dbReference type="SUPFAM" id="SSF52540">
    <property type="entry name" value="P-loop containing nucleoside triphosphate hydrolases"/>
    <property type="match status" value="1"/>
</dbReference>
<dbReference type="Pfam" id="PF14332">
    <property type="entry name" value="DUF4388"/>
    <property type="match status" value="1"/>
</dbReference>
<gene>
    <name evidence="5" type="ORF">dnm_015240</name>
</gene>
<dbReference type="Gene3D" id="3.40.50.300">
    <property type="entry name" value="P-loop containing nucleotide triphosphate hydrolases"/>
    <property type="match status" value="2"/>
</dbReference>
<dbReference type="SUPFAM" id="SSF160246">
    <property type="entry name" value="EspE N-terminal domain-like"/>
    <property type="match status" value="1"/>
</dbReference>
<dbReference type="AlphaFoldDB" id="A0A975GM64"/>
<dbReference type="InterPro" id="IPR002586">
    <property type="entry name" value="CobQ/CobB/MinD/ParA_Nub-bd_dom"/>
</dbReference>
<dbReference type="KEGG" id="dmm:dnm_015240"/>
<evidence type="ECO:0000256" key="2">
    <source>
        <dbReference type="ARBA" id="ARBA00022840"/>
    </source>
</evidence>
<dbReference type="Pfam" id="PF01656">
    <property type="entry name" value="CbiA"/>
    <property type="match status" value="1"/>
</dbReference>
<dbReference type="PANTHER" id="PTHR32309">
    <property type="entry name" value="TYROSINE-PROTEIN KINASE"/>
    <property type="match status" value="1"/>
</dbReference>
<keyword evidence="1" id="KW-0547">Nucleotide-binding</keyword>
<evidence type="ECO:0000313" key="6">
    <source>
        <dbReference type="Proteomes" id="UP000663722"/>
    </source>
</evidence>
<dbReference type="InterPro" id="IPR025497">
    <property type="entry name" value="PatA-like_N"/>
</dbReference>
<dbReference type="InterPro" id="IPR037257">
    <property type="entry name" value="T2SS_E_N_sf"/>
</dbReference>
<dbReference type="GO" id="GO:0004713">
    <property type="term" value="F:protein tyrosine kinase activity"/>
    <property type="evidence" value="ECO:0007669"/>
    <property type="project" value="TreeGrafter"/>
</dbReference>
<dbReference type="InterPro" id="IPR005702">
    <property type="entry name" value="Wzc-like_C"/>
</dbReference>
<evidence type="ECO:0000313" key="5">
    <source>
        <dbReference type="EMBL" id="QTA85513.1"/>
    </source>
</evidence>